<protein>
    <submittedName>
        <fullName evidence="1">Uncharacterized protein</fullName>
    </submittedName>
</protein>
<evidence type="ECO:0000313" key="2">
    <source>
        <dbReference type="Proteomes" id="UP000799755"/>
    </source>
</evidence>
<dbReference type="Proteomes" id="UP000799755">
    <property type="component" value="Unassembled WGS sequence"/>
</dbReference>
<name>A0ACB6QU61_9PLEO</name>
<dbReference type="EMBL" id="MU003508">
    <property type="protein sequence ID" value="KAF2470544.1"/>
    <property type="molecule type" value="Genomic_DNA"/>
</dbReference>
<accession>A0ACB6QU61</accession>
<gene>
    <name evidence="1" type="ORF">BDR25DRAFT_314715</name>
</gene>
<keyword evidence="2" id="KW-1185">Reference proteome</keyword>
<comment type="caution">
    <text evidence="1">The sequence shown here is derived from an EMBL/GenBank/DDBJ whole genome shotgun (WGS) entry which is preliminary data.</text>
</comment>
<proteinExistence type="predicted"/>
<sequence>MSRPPTPSEVQSMLQHLDDDRRTAMTVSSVVCGVLSLVFVAMRVTARKLPGIPLGPDDWWMFASLFLYIGTPICFAWTTKYGAGRHVVLLTDGKAFATVSLLYLYGRIFPQRWFKLTLIYFGVFLALMTIVSLLVCVLQCIPIHKMWNSAASSGCVDFGRFALAMACVNITTDVVILIMPLPVVWGLRIRKTKKWLVSLSFIMGGSACVVCLIRLLFVLKVASTPDPTWDSIPSGITSTFELCVGIFAASFPTYRPLYKWLFPGEDDEMVGQSSGYASSSSRKWKRSQNQASVNNNIIKMTTIRNERGPREPDEERLYVIAKDAETSRDTFK</sequence>
<reference evidence="1" key="1">
    <citation type="journal article" date="2020" name="Stud. Mycol.">
        <title>101 Dothideomycetes genomes: a test case for predicting lifestyles and emergence of pathogens.</title>
        <authorList>
            <person name="Haridas S."/>
            <person name="Albert R."/>
            <person name="Binder M."/>
            <person name="Bloem J."/>
            <person name="Labutti K."/>
            <person name="Salamov A."/>
            <person name="Andreopoulos B."/>
            <person name="Baker S."/>
            <person name="Barry K."/>
            <person name="Bills G."/>
            <person name="Bluhm B."/>
            <person name="Cannon C."/>
            <person name="Castanera R."/>
            <person name="Culley D."/>
            <person name="Daum C."/>
            <person name="Ezra D."/>
            <person name="Gonzalez J."/>
            <person name="Henrissat B."/>
            <person name="Kuo A."/>
            <person name="Liang C."/>
            <person name="Lipzen A."/>
            <person name="Lutzoni F."/>
            <person name="Magnuson J."/>
            <person name="Mondo S."/>
            <person name="Nolan M."/>
            <person name="Ohm R."/>
            <person name="Pangilinan J."/>
            <person name="Park H.-J."/>
            <person name="Ramirez L."/>
            <person name="Alfaro M."/>
            <person name="Sun H."/>
            <person name="Tritt A."/>
            <person name="Yoshinaga Y."/>
            <person name="Zwiers L.-H."/>
            <person name="Turgeon B."/>
            <person name="Goodwin S."/>
            <person name="Spatafora J."/>
            <person name="Crous P."/>
            <person name="Grigoriev I."/>
        </authorList>
    </citation>
    <scope>NUCLEOTIDE SEQUENCE</scope>
    <source>
        <strain evidence="1">ATCC 200398</strain>
    </source>
</reference>
<evidence type="ECO:0000313" key="1">
    <source>
        <dbReference type="EMBL" id="KAF2470544.1"/>
    </source>
</evidence>
<organism evidence="1 2">
    <name type="scientific">Lindgomyces ingoldianus</name>
    <dbReference type="NCBI Taxonomy" id="673940"/>
    <lineage>
        <taxon>Eukaryota</taxon>
        <taxon>Fungi</taxon>
        <taxon>Dikarya</taxon>
        <taxon>Ascomycota</taxon>
        <taxon>Pezizomycotina</taxon>
        <taxon>Dothideomycetes</taxon>
        <taxon>Pleosporomycetidae</taxon>
        <taxon>Pleosporales</taxon>
        <taxon>Lindgomycetaceae</taxon>
        <taxon>Lindgomyces</taxon>
    </lineage>
</organism>